<reference evidence="2 3" key="1">
    <citation type="journal article" date="2018" name="PLoS Genet.">
        <title>Population sequencing reveals clonal diversity and ancestral inbreeding in the grapevine cultivar Chardonnay.</title>
        <authorList>
            <person name="Roach M.J."/>
            <person name="Johnson D.L."/>
            <person name="Bohlmann J."/>
            <person name="van Vuuren H.J."/>
            <person name="Jones S.J."/>
            <person name="Pretorius I.S."/>
            <person name="Schmidt S.A."/>
            <person name="Borneman A.R."/>
        </authorList>
    </citation>
    <scope>NUCLEOTIDE SEQUENCE [LARGE SCALE GENOMIC DNA]</scope>
    <source>
        <strain evidence="3">cv. Chardonnay</strain>
        <tissue evidence="2">Leaf</tissue>
    </source>
</reference>
<feature type="region of interest" description="Disordered" evidence="1">
    <location>
        <begin position="1"/>
        <end position="24"/>
    </location>
</feature>
<evidence type="ECO:0000313" key="2">
    <source>
        <dbReference type="EMBL" id="RVW35061.1"/>
    </source>
</evidence>
<sequence length="189" mass="20708">MVKTTMTGYIHREESDASPGNSQLQVPATNLATYLFLPTAKDLWDAVQETYSDLGLNKELDEVRGRILGKELLPSIREIFSEGRLFNKMTSNQEKRVIVLGVTIVGNEATQEMHAGKSMGSRLLGETRDPTAIPKPTTVNLRTSTTKQPLHHSPRSSWRSCNISLIHKTAFTSVSGSPNADPSPSCSLA</sequence>
<feature type="region of interest" description="Disordered" evidence="1">
    <location>
        <begin position="116"/>
        <end position="156"/>
    </location>
</feature>
<dbReference type="AlphaFoldDB" id="A0A438DHX7"/>
<evidence type="ECO:0000256" key="1">
    <source>
        <dbReference type="SAM" id="MobiDB-lite"/>
    </source>
</evidence>
<organism evidence="2 3">
    <name type="scientific">Vitis vinifera</name>
    <name type="common">Grape</name>
    <dbReference type="NCBI Taxonomy" id="29760"/>
    <lineage>
        <taxon>Eukaryota</taxon>
        <taxon>Viridiplantae</taxon>
        <taxon>Streptophyta</taxon>
        <taxon>Embryophyta</taxon>
        <taxon>Tracheophyta</taxon>
        <taxon>Spermatophyta</taxon>
        <taxon>Magnoliopsida</taxon>
        <taxon>eudicotyledons</taxon>
        <taxon>Gunneridae</taxon>
        <taxon>Pentapetalae</taxon>
        <taxon>rosids</taxon>
        <taxon>Vitales</taxon>
        <taxon>Vitaceae</taxon>
        <taxon>Viteae</taxon>
        <taxon>Vitis</taxon>
    </lineage>
</organism>
<name>A0A438DHX7_VITVI</name>
<gene>
    <name evidence="2" type="ORF">CK203_079822</name>
</gene>
<feature type="compositionally biased region" description="Polar residues" evidence="1">
    <location>
        <begin position="137"/>
        <end position="148"/>
    </location>
</feature>
<protein>
    <submittedName>
        <fullName evidence="2">Uncharacterized protein</fullName>
    </submittedName>
</protein>
<dbReference type="Proteomes" id="UP000288805">
    <property type="component" value="Unassembled WGS sequence"/>
</dbReference>
<proteinExistence type="predicted"/>
<comment type="caution">
    <text evidence="2">The sequence shown here is derived from an EMBL/GenBank/DDBJ whole genome shotgun (WGS) entry which is preliminary data.</text>
</comment>
<dbReference type="EMBL" id="QGNW01001615">
    <property type="protein sequence ID" value="RVW35061.1"/>
    <property type="molecule type" value="Genomic_DNA"/>
</dbReference>
<accession>A0A438DHX7</accession>
<evidence type="ECO:0000313" key="3">
    <source>
        <dbReference type="Proteomes" id="UP000288805"/>
    </source>
</evidence>